<dbReference type="Gene3D" id="1.20.1250.20">
    <property type="entry name" value="MFS general substrate transporter like domains"/>
    <property type="match status" value="1"/>
</dbReference>
<protein>
    <submittedName>
        <fullName evidence="7">Uncharacterized protein</fullName>
    </submittedName>
</protein>
<evidence type="ECO:0000256" key="1">
    <source>
        <dbReference type="ARBA" id="ARBA00004141"/>
    </source>
</evidence>
<evidence type="ECO:0000256" key="3">
    <source>
        <dbReference type="ARBA" id="ARBA00022692"/>
    </source>
</evidence>
<name>A0A9P7YPT6_9HELO</name>
<feature type="transmembrane region" description="Helical" evidence="6">
    <location>
        <begin position="42"/>
        <end position="63"/>
    </location>
</feature>
<evidence type="ECO:0000256" key="4">
    <source>
        <dbReference type="ARBA" id="ARBA00022989"/>
    </source>
</evidence>
<dbReference type="EMBL" id="MU251396">
    <property type="protein sequence ID" value="KAG9236928.1"/>
    <property type="molecule type" value="Genomic_DNA"/>
</dbReference>
<evidence type="ECO:0000256" key="6">
    <source>
        <dbReference type="SAM" id="Phobius"/>
    </source>
</evidence>
<keyword evidence="4 6" id="KW-1133">Transmembrane helix</keyword>
<feature type="transmembrane region" description="Helical" evidence="6">
    <location>
        <begin position="69"/>
        <end position="91"/>
    </location>
</feature>
<reference evidence="7" key="1">
    <citation type="journal article" date="2021" name="IMA Fungus">
        <title>Genomic characterization of three marine fungi, including Emericellopsis atlantica sp. nov. with signatures of a generalist lifestyle and marine biomass degradation.</title>
        <authorList>
            <person name="Hagestad O.C."/>
            <person name="Hou L."/>
            <person name="Andersen J.H."/>
            <person name="Hansen E.H."/>
            <person name="Altermark B."/>
            <person name="Li C."/>
            <person name="Kuhnert E."/>
            <person name="Cox R.J."/>
            <person name="Crous P.W."/>
            <person name="Spatafora J.W."/>
            <person name="Lail K."/>
            <person name="Amirebrahimi M."/>
            <person name="Lipzen A."/>
            <person name="Pangilinan J."/>
            <person name="Andreopoulos W."/>
            <person name="Hayes R.D."/>
            <person name="Ng V."/>
            <person name="Grigoriev I.V."/>
            <person name="Jackson S.A."/>
            <person name="Sutton T.D.S."/>
            <person name="Dobson A.D.W."/>
            <person name="Rama T."/>
        </authorList>
    </citation>
    <scope>NUCLEOTIDE SEQUENCE</scope>
    <source>
        <strain evidence="7">TRa018bII</strain>
    </source>
</reference>
<gene>
    <name evidence="7" type="ORF">BJ875DRAFT_371050</name>
</gene>
<dbReference type="GO" id="GO:0022857">
    <property type="term" value="F:transmembrane transporter activity"/>
    <property type="evidence" value="ECO:0007669"/>
    <property type="project" value="TreeGrafter"/>
</dbReference>
<keyword evidence="5 6" id="KW-0472">Membrane</keyword>
<comment type="caution">
    <text evidence="7">The sequence shown here is derived from an EMBL/GenBank/DDBJ whole genome shotgun (WGS) entry which is preliminary data.</text>
</comment>
<keyword evidence="3 6" id="KW-0812">Transmembrane</keyword>
<proteinExistence type="predicted"/>
<comment type="subcellular location">
    <subcellularLocation>
        <location evidence="1">Membrane</location>
        <topology evidence="1">Multi-pass membrane protein</topology>
    </subcellularLocation>
</comment>
<dbReference type="PANTHER" id="PTHR43791">
    <property type="entry name" value="PERMEASE-RELATED"/>
    <property type="match status" value="1"/>
</dbReference>
<dbReference type="InterPro" id="IPR036259">
    <property type="entry name" value="MFS_trans_sf"/>
</dbReference>
<evidence type="ECO:0000313" key="7">
    <source>
        <dbReference type="EMBL" id="KAG9236928.1"/>
    </source>
</evidence>
<dbReference type="Proteomes" id="UP000824998">
    <property type="component" value="Unassembled WGS sequence"/>
</dbReference>
<dbReference type="GO" id="GO:0016020">
    <property type="term" value="C:membrane"/>
    <property type="evidence" value="ECO:0007669"/>
    <property type="project" value="UniProtKB-SubCell"/>
</dbReference>
<dbReference type="SUPFAM" id="SSF103473">
    <property type="entry name" value="MFS general substrate transporter"/>
    <property type="match status" value="1"/>
</dbReference>
<dbReference type="PANTHER" id="PTHR43791:SF36">
    <property type="entry name" value="TRANSPORTER, PUTATIVE (AFU_ORTHOLOGUE AFUA_6G08340)-RELATED"/>
    <property type="match status" value="1"/>
</dbReference>
<sequence length="152" mass="16551">THSWGGMMALRFIIVAFEASCDPEVLYCLSFFCMCKELGLQIGMFLSARPLSICFSGALAYGITVDMRVLRMFLVEGLPSIVMAGVAFFFVPDSPTTARFLDESDKTTSRAREVRQVDGDENSAARRISGIGWADIGAALLDPKVGSLDSYS</sequence>
<keyword evidence="8" id="KW-1185">Reference proteome</keyword>
<organism evidence="7 8">
    <name type="scientific">Amylocarpus encephaloides</name>
    <dbReference type="NCBI Taxonomy" id="45428"/>
    <lineage>
        <taxon>Eukaryota</taxon>
        <taxon>Fungi</taxon>
        <taxon>Dikarya</taxon>
        <taxon>Ascomycota</taxon>
        <taxon>Pezizomycotina</taxon>
        <taxon>Leotiomycetes</taxon>
        <taxon>Helotiales</taxon>
        <taxon>Helotiales incertae sedis</taxon>
        <taxon>Amylocarpus</taxon>
    </lineage>
</organism>
<evidence type="ECO:0000256" key="2">
    <source>
        <dbReference type="ARBA" id="ARBA00022448"/>
    </source>
</evidence>
<evidence type="ECO:0000256" key="5">
    <source>
        <dbReference type="ARBA" id="ARBA00023136"/>
    </source>
</evidence>
<accession>A0A9P7YPT6</accession>
<feature type="non-terminal residue" evidence="7">
    <location>
        <position position="1"/>
    </location>
</feature>
<dbReference type="AlphaFoldDB" id="A0A9P7YPT6"/>
<evidence type="ECO:0000313" key="8">
    <source>
        <dbReference type="Proteomes" id="UP000824998"/>
    </source>
</evidence>
<dbReference type="OrthoDB" id="2985014at2759"/>
<keyword evidence="2" id="KW-0813">Transport</keyword>